<dbReference type="GO" id="GO:0034090">
    <property type="term" value="P:maintenance of meiotic sister chromatid cohesion"/>
    <property type="evidence" value="ECO:0007669"/>
    <property type="project" value="InterPro"/>
</dbReference>
<dbReference type="Proteomes" id="UP000811246">
    <property type="component" value="Chromosome 13"/>
</dbReference>
<evidence type="ECO:0000313" key="3">
    <source>
        <dbReference type="EMBL" id="KAG6682115.1"/>
    </source>
</evidence>
<dbReference type="PANTHER" id="PTHR34373">
    <property type="entry name" value="SHUGOSHIN 2"/>
    <property type="match status" value="1"/>
</dbReference>
<dbReference type="GO" id="GO:0000775">
    <property type="term" value="C:chromosome, centromeric region"/>
    <property type="evidence" value="ECO:0007669"/>
    <property type="project" value="InterPro"/>
</dbReference>
<sequence>MAKRSSFGSIMRKKLSDITNSQTQPKLPSQDDKPPPDEAYIDQLLQERKALLKLISERNKTIELSAAELQKLRASLQKLQLQNWNLAQSNSQMLAELNFGRERIKTLGHALVCKDALLKMKDTELKRKTEVSYEKTASQRKTEVSYDGKTASQEGEVAAEQSLHEANNSGKKSNRNRRRTRRSRSMGPSTAFEKVADKEKVENKRRCMRRQSARFKFHEREPTENLFEIEYANYPLSQSLENPMHEGPLPLKSSIKKEAEVEIFVPRNEAQPPRRSSVGRPLRKAVEKVESYTEAPIKIKMRRTE</sequence>
<comment type="caution">
    <text evidence="3">The sequence shown here is derived from an EMBL/GenBank/DDBJ whole genome shotgun (WGS) entry which is preliminary data.</text>
</comment>
<accession>A0A922AK27</accession>
<dbReference type="GO" id="GO:0045144">
    <property type="term" value="P:meiotic sister chromatid segregation"/>
    <property type="evidence" value="ECO:0007669"/>
    <property type="project" value="InterPro"/>
</dbReference>
<reference evidence="3" key="1">
    <citation type="submission" date="2021-01" db="EMBL/GenBank/DDBJ databases">
        <authorList>
            <person name="Lovell J.T."/>
            <person name="Bentley N."/>
            <person name="Bhattarai G."/>
            <person name="Jenkins J.W."/>
            <person name="Sreedasyam A."/>
            <person name="Alarcon Y."/>
            <person name="Bock C."/>
            <person name="Boston L."/>
            <person name="Carlson J."/>
            <person name="Cervantes K."/>
            <person name="Clermont K."/>
            <person name="Krom N."/>
            <person name="Kubenka K."/>
            <person name="Mamidi S."/>
            <person name="Mattison C."/>
            <person name="Monteros M."/>
            <person name="Pisani C."/>
            <person name="Plott C."/>
            <person name="Rajasekar S."/>
            <person name="Rhein H.S."/>
            <person name="Rohla C."/>
            <person name="Song M."/>
            <person name="Hilaire R.S."/>
            <person name="Shu S."/>
            <person name="Wells L."/>
            <person name="Wang X."/>
            <person name="Webber J."/>
            <person name="Heerema R.J."/>
            <person name="Klein P."/>
            <person name="Conner P."/>
            <person name="Grauke L."/>
            <person name="Grimwood J."/>
            <person name="Schmutz J."/>
            <person name="Randall J.J."/>
        </authorList>
    </citation>
    <scope>NUCLEOTIDE SEQUENCE</scope>
    <source>
        <tissue evidence="3">Leaf</tissue>
    </source>
</reference>
<keyword evidence="1" id="KW-0175">Coiled coil</keyword>
<feature type="compositionally biased region" description="Basic residues" evidence="2">
    <location>
        <begin position="172"/>
        <end position="184"/>
    </location>
</feature>
<name>A0A922AK27_CARIL</name>
<evidence type="ECO:0000256" key="2">
    <source>
        <dbReference type="SAM" id="MobiDB-lite"/>
    </source>
</evidence>
<dbReference type="PANTHER" id="PTHR34373:SF8">
    <property type="entry name" value="SHUGOSHIN"/>
    <property type="match status" value="1"/>
</dbReference>
<proteinExistence type="predicted"/>
<feature type="compositionally biased region" description="Polar residues" evidence="2">
    <location>
        <begin position="17"/>
        <end position="27"/>
    </location>
</feature>
<gene>
    <name evidence="3" type="ORF">I3842_13G121900</name>
</gene>
<feature type="compositionally biased region" description="Basic and acidic residues" evidence="2">
    <location>
        <begin position="194"/>
        <end position="203"/>
    </location>
</feature>
<evidence type="ECO:0008006" key="5">
    <source>
        <dbReference type="Google" id="ProtNLM"/>
    </source>
</evidence>
<feature type="region of interest" description="Disordered" evidence="2">
    <location>
        <begin position="132"/>
        <end position="203"/>
    </location>
</feature>
<feature type="region of interest" description="Disordered" evidence="2">
    <location>
        <begin position="1"/>
        <end position="38"/>
    </location>
</feature>
<evidence type="ECO:0000256" key="1">
    <source>
        <dbReference type="SAM" id="Coils"/>
    </source>
</evidence>
<protein>
    <recommendedName>
        <fullName evidence="5">Shugoshin C-terminal domain-containing protein</fullName>
    </recommendedName>
</protein>
<dbReference type="InterPro" id="IPR044693">
    <property type="entry name" value="SGO_plant"/>
</dbReference>
<organism evidence="3 4">
    <name type="scientific">Carya illinoinensis</name>
    <name type="common">Pecan</name>
    <dbReference type="NCBI Taxonomy" id="32201"/>
    <lineage>
        <taxon>Eukaryota</taxon>
        <taxon>Viridiplantae</taxon>
        <taxon>Streptophyta</taxon>
        <taxon>Embryophyta</taxon>
        <taxon>Tracheophyta</taxon>
        <taxon>Spermatophyta</taxon>
        <taxon>Magnoliopsida</taxon>
        <taxon>eudicotyledons</taxon>
        <taxon>Gunneridae</taxon>
        <taxon>Pentapetalae</taxon>
        <taxon>rosids</taxon>
        <taxon>fabids</taxon>
        <taxon>Fagales</taxon>
        <taxon>Juglandaceae</taxon>
        <taxon>Carya</taxon>
    </lineage>
</organism>
<dbReference type="EMBL" id="CM031837">
    <property type="protein sequence ID" value="KAG6682115.1"/>
    <property type="molecule type" value="Genomic_DNA"/>
</dbReference>
<feature type="coiled-coil region" evidence="1">
    <location>
        <begin position="62"/>
        <end position="89"/>
    </location>
</feature>
<evidence type="ECO:0000313" key="4">
    <source>
        <dbReference type="Proteomes" id="UP000811246"/>
    </source>
</evidence>
<dbReference type="AlphaFoldDB" id="A0A922AK27"/>